<organism evidence="3 4">
    <name type="scientific">Calditerricola satsumensis</name>
    <dbReference type="NCBI Taxonomy" id="373054"/>
    <lineage>
        <taxon>Bacteria</taxon>
        <taxon>Bacillati</taxon>
        <taxon>Bacillota</taxon>
        <taxon>Bacilli</taxon>
        <taxon>Bacillales</taxon>
        <taxon>Bacillaceae</taxon>
        <taxon>Calditerricola</taxon>
    </lineage>
</organism>
<dbReference type="InterPro" id="IPR013096">
    <property type="entry name" value="Cupin_2"/>
</dbReference>
<dbReference type="CDD" id="cd00093">
    <property type="entry name" value="HTH_XRE"/>
    <property type="match status" value="1"/>
</dbReference>
<proteinExistence type="predicted"/>
<reference evidence="3" key="1">
    <citation type="journal article" date="2014" name="Int. J. Syst. Evol. Microbiol.">
        <title>Complete genome sequence of Corynebacterium casei LMG S-19264T (=DSM 44701T), isolated from a smear-ripened cheese.</title>
        <authorList>
            <consortium name="US DOE Joint Genome Institute (JGI-PGF)"/>
            <person name="Walter F."/>
            <person name="Albersmeier A."/>
            <person name="Kalinowski J."/>
            <person name="Ruckert C."/>
        </authorList>
    </citation>
    <scope>NUCLEOTIDE SEQUENCE</scope>
    <source>
        <strain evidence="3">JCM 14719</strain>
    </source>
</reference>
<keyword evidence="4" id="KW-1185">Reference proteome</keyword>
<dbReference type="Gene3D" id="1.10.260.40">
    <property type="entry name" value="lambda repressor-like DNA-binding domains"/>
    <property type="match status" value="1"/>
</dbReference>
<dbReference type="InterPro" id="IPR050807">
    <property type="entry name" value="TransReg_Diox_bact_type"/>
</dbReference>
<evidence type="ECO:0000256" key="1">
    <source>
        <dbReference type="ARBA" id="ARBA00023125"/>
    </source>
</evidence>
<dbReference type="RefSeq" id="WP_054669816.1">
    <property type="nucleotide sequence ID" value="NZ_BMOF01000063.1"/>
</dbReference>
<reference evidence="3" key="2">
    <citation type="submission" date="2020-09" db="EMBL/GenBank/DDBJ databases">
        <authorList>
            <person name="Sun Q."/>
            <person name="Ohkuma M."/>
        </authorList>
    </citation>
    <scope>NUCLEOTIDE SEQUENCE</scope>
    <source>
        <strain evidence="3">JCM 14719</strain>
    </source>
</reference>
<dbReference type="EMBL" id="BMOF01000063">
    <property type="protein sequence ID" value="GGK07479.1"/>
    <property type="molecule type" value="Genomic_DNA"/>
</dbReference>
<dbReference type="GO" id="GO:0003677">
    <property type="term" value="F:DNA binding"/>
    <property type="evidence" value="ECO:0007669"/>
    <property type="project" value="UniProtKB-KW"/>
</dbReference>
<sequence>MEEISRKIRELRQSKNMTLKELSERTGLSIGFLSQVERGSSSLAITSLQKIAEALEVPIVTFFQTEENPNYVVRVGERKPFRIEGSPANYVRLSGRFAGRALEPLLVELAPRQAQETPFSHPGEEFYFVLEGRITLVVDDTPYELSAGDSIHFPSTIPHAWRNDSDQPARVLCVLTPAIF</sequence>
<dbReference type="AlphaFoldDB" id="A0A8J3FE94"/>
<keyword evidence="1 3" id="KW-0238">DNA-binding</keyword>
<dbReference type="GO" id="GO:0003700">
    <property type="term" value="F:DNA-binding transcription factor activity"/>
    <property type="evidence" value="ECO:0007669"/>
    <property type="project" value="TreeGrafter"/>
</dbReference>
<gene>
    <name evidence="3" type="ORF">GCM10007043_21870</name>
</gene>
<dbReference type="CDD" id="cd02209">
    <property type="entry name" value="cupin_XRE_C"/>
    <property type="match status" value="1"/>
</dbReference>
<evidence type="ECO:0000313" key="3">
    <source>
        <dbReference type="EMBL" id="GGK07479.1"/>
    </source>
</evidence>
<feature type="domain" description="HTH cro/C1-type" evidence="2">
    <location>
        <begin position="8"/>
        <end position="62"/>
    </location>
</feature>
<accession>A0A8J3FE94</accession>
<dbReference type="InterPro" id="IPR010982">
    <property type="entry name" value="Lambda_DNA-bd_dom_sf"/>
</dbReference>
<dbReference type="SUPFAM" id="SSF47413">
    <property type="entry name" value="lambda repressor-like DNA-binding domains"/>
    <property type="match status" value="1"/>
</dbReference>
<dbReference type="PROSITE" id="PS50943">
    <property type="entry name" value="HTH_CROC1"/>
    <property type="match status" value="1"/>
</dbReference>
<dbReference type="Pfam" id="PF07883">
    <property type="entry name" value="Cupin_2"/>
    <property type="match status" value="1"/>
</dbReference>
<dbReference type="Proteomes" id="UP000637720">
    <property type="component" value="Unassembled WGS sequence"/>
</dbReference>
<dbReference type="GO" id="GO:0005829">
    <property type="term" value="C:cytosol"/>
    <property type="evidence" value="ECO:0007669"/>
    <property type="project" value="TreeGrafter"/>
</dbReference>
<dbReference type="PANTHER" id="PTHR46797:SF25">
    <property type="entry name" value="TRANSCRIPTIONAL REGULATOR"/>
    <property type="match status" value="1"/>
</dbReference>
<dbReference type="InterPro" id="IPR001387">
    <property type="entry name" value="Cro/C1-type_HTH"/>
</dbReference>
<protein>
    <submittedName>
        <fullName evidence="3">DNA-binding protein</fullName>
    </submittedName>
</protein>
<dbReference type="Pfam" id="PF01381">
    <property type="entry name" value="HTH_3"/>
    <property type="match status" value="1"/>
</dbReference>
<dbReference type="PANTHER" id="PTHR46797">
    <property type="entry name" value="HTH-TYPE TRANSCRIPTIONAL REGULATOR"/>
    <property type="match status" value="1"/>
</dbReference>
<evidence type="ECO:0000313" key="4">
    <source>
        <dbReference type="Proteomes" id="UP000637720"/>
    </source>
</evidence>
<dbReference type="InterPro" id="IPR011051">
    <property type="entry name" value="RmlC_Cupin_sf"/>
</dbReference>
<evidence type="ECO:0000259" key="2">
    <source>
        <dbReference type="PROSITE" id="PS50943"/>
    </source>
</evidence>
<name>A0A8J3FE94_9BACI</name>
<dbReference type="SMART" id="SM00530">
    <property type="entry name" value="HTH_XRE"/>
    <property type="match status" value="1"/>
</dbReference>
<dbReference type="InterPro" id="IPR014710">
    <property type="entry name" value="RmlC-like_jellyroll"/>
</dbReference>
<dbReference type="Gene3D" id="2.60.120.10">
    <property type="entry name" value="Jelly Rolls"/>
    <property type="match status" value="1"/>
</dbReference>
<dbReference type="SUPFAM" id="SSF51182">
    <property type="entry name" value="RmlC-like cupins"/>
    <property type="match status" value="1"/>
</dbReference>
<comment type="caution">
    <text evidence="3">The sequence shown here is derived from an EMBL/GenBank/DDBJ whole genome shotgun (WGS) entry which is preliminary data.</text>
</comment>